<accession>A0A517SM96</accession>
<dbReference type="InParanoid" id="A0A517SM96"/>
<evidence type="ECO:0000313" key="3">
    <source>
        <dbReference type="Proteomes" id="UP000315700"/>
    </source>
</evidence>
<evidence type="ECO:0000313" key="2">
    <source>
        <dbReference type="EMBL" id="QDT57227.1"/>
    </source>
</evidence>
<gene>
    <name evidence="2" type="ORF">Pan44_52950</name>
</gene>
<evidence type="ECO:0000256" key="1">
    <source>
        <dbReference type="SAM" id="Phobius"/>
    </source>
</evidence>
<dbReference type="RefSeq" id="WP_145034597.1">
    <property type="nucleotide sequence ID" value="NZ_CP036271.1"/>
</dbReference>
<reference evidence="2 3" key="1">
    <citation type="submission" date="2019-02" db="EMBL/GenBank/DDBJ databases">
        <title>Deep-cultivation of Planctomycetes and their phenomic and genomic characterization uncovers novel biology.</title>
        <authorList>
            <person name="Wiegand S."/>
            <person name="Jogler M."/>
            <person name="Boedeker C."/>
            <person name="Pinto D."/>
            <person name="Vollmers J."/>
            <person name="Rivas-Marin E."/>
            <person name="Kohn T."/>
            <person name="Peeters S.H."/>
            <person name="Heuer A."/>
            <person name="Rast P."/>
            <person name="Oberbeckmann S."/>
            <person name="Bunk B."/>
            <person name="Jeske O."/>
            <person name="Meyerdierks A."/>
            <person name="Storesund J.E."/>
            <person name="Kallscheuer N."/>
            <person name="Luecker S."/>
            <person name="Lage O.M."/>
            <person name="Pohl T."/>
            <person name="Merkel B.J."/>
            <person name="Hornburger P."/>
            <person name="Mueller R.-W."/>
            <person name="Bruemmer F."/>
            <person name="Labrenz M."/>
            <person name="Spormann A.M."/>
            <person name="Op den Camp H."/>
            <person name="Overmann J."/>
            <person name="Amann R."/>
            <person name="Jetten M.S.M."/>
            <person name="Mascher T."/>
            <person name="Medema M.H."/>
            <person name="Devos D.P."/>
            <person name="Kaster A.-K."/>
            <person name="Ovreas L."/>
            <person name="Rohde M."/>
            <person name="Galperin M.Y."/>
            <person name="Jogler C."/>
        </authorList>
    </citation>
    <scope>NUCLEOTIDE SEQUENCE [LARGE SCALE GENOMIC DNA]</scope>
    <source>
        <strain evidence="2 3">Pan44</strain>
    </source>
</reference>
<protein>
    <submittedName>
        <fullName evidence="2">Uncharacterized protein</fullName>
    </submittedName>
</protein>
<keyword evidence="1" id="KW-0812">Transmembrane</keyword>
<dbReference type="KEGG" id="ccos:Pan44_52950"/>
<feature type="transmembrane region" description="Helical" evidence="1">
    <location>
        <begin position="12"/>
        <end position="29"/>
    </location>
</feature>
<keyword evidence="1" id="KW-0472">Membrane</keyword>
<dbReference type="AlphaFoldDB" id="A0A517SM96"/>
<keyword evidence="1" id="KW-1133">Transmembrane helix</keyword>
<keyword evidence="3" id="KW-1185">Reference proteome</keyword>
<proteinExistence type="predicted"/>
<dbReference type="Proteomes" id="UP000315700">
    <property type="component" value="Chromosome"/>
</dbReference>
<sequence>MGVGGGQGRRVWVGIIAAVLVCAAAGVRHQGKQGFTPLFWADGDSWTTPTYCMLCGDHLQRRERGFLECPGCNATIAPHQAHPPGADLELQTALLAPR</sequence>
<dbReference type="EMBL" id="CP036271">
    <property type="protein sequence ID" value="QDT57227.1"/>
    <property type="molecule type" value="Genomic_DNA"/>
</dbReference>
<name>A0A517SM96_9PLAN</name>
<organism evidence="2 3">
    <name type="scientific">Caulifigura coniformis</name>
    <dbReference type="NCBI Taxonomy" id="2527983"/>
    <lineage>
        <taxon>Bacteria</taxon>
        <taxon>Pseudomonadati</taxon>
        <taxon>Planctomycetota</taxon>
        <taxon>Planctomycetia</taxon>
        <taxon>Planctomycetales</taxon>
        <taxon>Planctomycetaceae</taxon>
        <taxon>Caulifigura</taxon>
    </lineage>
</organism>